<protein>
    <submittedName>
        <fullName evidence="2">Uncharacterized protein</fullName>
    </submittedName>
</protein>
<keyword evidence="3" id="KW-1185">Reference proteome</keyword>
<dbReference type="AlphaFoldDB" id="C4R4M4"/>
<dbReference type="KEGG" id="ppa:PAS_chr3_0461"/>
<dbReference type="OrthoDB" id="3980841at2759"/>
<dbReference type="Pfam" id="PF12622">
    <property type="entry name" value="NpwBP"/>
    <property type="match status" value="1"/>
</dbReference>
<accession>C4R4M4</accession>
<dbReference type="Proteomes" id="UP000000314">
    <property type="component" value="Chromosome 3"/>
</dbReference>
<reference evidence="2 3" key="1">
    <citation type="journal article" date="2009" name="Nat. Biotechnol.">
        <title>Genome sequence of the recombinant protein production host Pichia pastoris.</title>
        <authorList>
            <person name="De Schutter K."/>
            <person name="Lin Y.C."/>
            <person name="Tiels P."/>
            <person name="Van Hecke A."/>
            <person name="Glinka S."/>
            <person name="Weber-Lehmann J."/>
            <person name="Rouze P."/>
            <person name="Van de Peer Y."/>
            <person name="Callewaert N."/>
        </authorList>
    </citation>
    <scope>NUCLEOTIDE SEQUENCE [LARGE SCALE GENOMIC DNA]</scope>
    <source>
        <strain evidence="3">GS115 / ATCC 20864</strain>
    </source>
</reference>
<name>C4R4M4_KOMPG</name>
<evidence type="ECO:0000313" key="2">
    <source>
        <dbReference type="EMBL" id="CAY70510.1"/>
    </source>
</evidence>
<dbReference type="GeneID" id="8199589"/>
<feature type="compositionally biased region" description="Basic and acidic residues" evidence="1">
    <location>
        <begin position="41"/>
        <end position="55"/>
    </location>
</feature>
<gene>
    <name evidence="2" type="ordered locus">PAS_chr3_0461</name>
</gene>
<evidence type="ECO:0000256" key="1">
    <source>
        <dbReference type="SAM" id="MobiDB-lite"/>
    </source>
</evidence>
<organism evidence="2 3">
    <name type="scientific">Komagataella phaffii (strain GS115 / ATCC 20864)</name>
    <name type="common">Yeast</name>
    <name type="synonym">Pichia pastoris</name>
    <dbReference type="NCBI Taxonomy" id="644223"/>
    <lineage>
        <taxon>Eukaryota</taxon>
        <taxon>Fungi</taxon>
        <taxon>Dikarya</taxon>
        <taxon>Ascomycota</taxon>
        <taxon>Saccharomycotina</taxon>
        <taxon>Pichiomycetes</taxon>
        <taxon>Pichiales</taxon>
        <taxon>Pichiaceae</taxon>
        <taxon>Komagataella</taxon>
    </lineage>
</organism>
<dbReference type="RefSeq" id="XP_002492689.1">
    <property type="nucleotide sequence ID" value="XM_002492644.1"/>
</dbReference>
<sequence>MSSPPDDPNALGRRSIFYEPQWNPSGKAPKGFKNVPYPLKNPKDYPSDPRAEKIPLPEGPPPKYYKRKTTAIEAPEERRDLYKETLQFVPRTIASTQKPKTP</sequence>
<dbReference type="InParanoid" id="C4R4M4"/>
<evidence type="ECO:0000313" key="3">
    <source>
        <dbReference type="Proteomes" id="UP000000314"/>
    </source>
</evidence>
<dbReference type="HOGENOM" id="CLU_2278473_0_0_1"/>
<proteinExistence type="predicted"/>
<feature type="region of interest" description="Disordered" evidence="1">
    <location>
        <begin position="1"/>
        <end position="72"/>
    </location>
</feature>
<dbReference type="EMBL" id="FN392321">
    <property type="protein sequence ID" value="CAY70510.1"/>
    <property type="molecule type" value="Genomic_DNA"/>
</dbReference>
<dbReference type="STRING" id="644223.C4R4M4"/>